<organism evidence="1 2">
    <name type="scientific">Tritrichomonas foetus</name>
    <dbReference type="NCBI Taxonomy" id="1144522"/>
    <lineage>
        <taxon>Eukaryota</taxon>
        <taxon>Metamonada</taxon>
        <taxon>Parabasalia</taxon>
        <taxon>Tritrichomonadida</taxon>
        <taxon>Tritrichomonadidae</taxon>
        <taxon>Tritrichomonas</taxon>
    </lineage>
</organism>
<evidence type="ECO:0008006" key="3">
    <source>
        <dbReference type="Google" id="ProtNLM"/>
    </source>
</evidence>
<dbReference type="Proteomes" id="UP000179807">
    <property type="component" value="Unassembled WGS sequence"/>
</dbReference>
<comment type="caution">
    <text evidence="1">The sequence shown here is derived from an EMBL/GenBank/DDBJ whole genome shotgun (WGS) entry which is preliminary data.</text>
</comment>
<reference evidence="1" key="1">
    <citation type="submission" date="2016-10" db="EMBL/GenBank/DDBJ databases">
        <authorList>
            <person name="Benchimol M."/>
            <person name="Almeida L.G."/>
            <person name="Vasconcelos A.T."/>
            <person name="Perreira-Neves A."/>
            <person name="Rosa I.A."/>
            <person name="Tasca T."/>
            <person name="Bogo M.R."/>
            <person name="de Souza W."/>
        </authorList>
    </citation>
    <scope>NUCLEOTIDE SEQUENCE [LARGE SCALE GENOMIC DNA]</scope>
    <source>
        <strain evidence="1">K</strain>
    </source>
</reference>
<dbReference type="VEuPathDB" id="TrichDB:TRFO_11367"/>
<keyword evidence="2" id="KW-1185">Reference proteome</keyword>
<name>A0A1J4J8T5_9EUKA</name>
<accession>A0A1J4J8T5</accession>
<gene>
    <name evidence="1" type="ORF">TRFO_11367</name>
</gene>
<evidence type="ECO:0000313" key="2">
    <source>
        <dbReference type="Proteomes" id="UP000179807"/>
    </source>
</evidence>
<evidence type="ECO:0000313" key="1">
    <source>
        <dbReference type="EMBL" id="OHS94099.1"/>
    </source>
</evidence>
<dbReference type="RefSeq" id="XP_068347236.1">
    <property type="nucleotide sequence ID" value="XM_068495999.1"/>
</dbReference>
<dbReference type="EMBL" id="MLAK01001348">
    <property type="protein sequence ID" value="OHS94099.1"/>
    <property type="molecule type" value="Genomic_DNA"/>
</dbReference>
<dbReference type="GeneID" id="94830703"/>
<sequence>MASTNQKTKFPSITSVFPNFPVYDLQLLDPTASLPSRGNQFNNTISVVPETFIPSHEIGYVTHIFPTLYHNNTIAPNFVDSSNFQYPNYPNYREAEVNNDNIDMGVDMNIDLENGFRNDFEGIPKSPQYSLTDDLLILKTINSYYGTAFHGRVPWSFWQTFRKTTGNRRSSSSLYHHWNGAMKRKYGSFLSQGRLTECIQWIETAIESAKPMQRRQIDDEYTGMPLQHNWSLPPVPIKANTEEIIEQRRNSNE</sequence>
<protein>
    <recommendedName>
        <fullName evidence="3">Myb-like domain-containing protein</fullName>
    </recommendedName>
</protein>
<dbReference type="AlphaFoldDB" id="A0A1J4J8T5"/>
<proteinExistence type="predicted"/>